<gene>
    <name evidence="1" type="ORF">H1P_1210018</name>
</gene>
<reference evidence="1 2" key="1">
    <citation type="submission" date="2019-01" db="EMBL/GenBank/DDBJ databases">
        <authorList>
            <person name="Brito A."/>
        </authorList>
    </citation>
    <scope>NUCLEOTIDE SEQUENCE [LARGE SCALE GENOMIC DNA]</scope>
    <source>
        <strain evidence="1">1</strain>
    </source>
</reference>
<evidence type="ECO:0008006" key="3">
    <source>
        <dbReference type="Google" id="ProtNLM"/>
    </source>
</evidence>
<keyword evidence="2" id="KW-1185">Reference proteome</keyword>
<proteinExistence type="predicted"/>
<dbReference type="AlphaFoldDB" id="A0A563VKF4"/>
<sequence>MVDRQQPHLSREEIKAKAYEMWQTRQENGEPGNAEADWQAAIEVLTEEANLARIRPRQQGGLNPFRSLKNFWTFLLNQENRD</sequence>
<dbReference type="Proteomes" id="UP000320055">
    <property type="component" value="Unassembled WGS sequence"/>
</dbReference>
<accession>A0A563VKF4</accession>
<organism evidence="1 2">
    <name type="scientific">Hyella patelloides LEGE 07179</name>
    <dbReference type="NCBI Taxonomy" id="945734"/>
    <lineage>
        <taxon>Bacteria</taxon>
        <taxon>Bacillati</taxon>
        <taxon>Cyanobacteriota</taxon>
        <taxon>Cyanophyceae</taxon>
        <taxon>Pleurocapsales</taxon>
        <taxon>Hyellaceae</taxon>
        <taxon>Hyella</taxon>
    </lineage>
</organism>
<evidence type="ECO:0000313" key="1">
    <source>
        <dbReference type="EMBL" id="VEP11827.1"/>
    </source>
</evidence>
<evidence type="ECO:0000313" key="2">
    <source>
        <dbReference type="Proteomes" id="UP000320055"/>
    </source>
</evidence>
<dbReference type="EMBL" id="CAACVJ010000026">
    <property type="protein sequence ID" value="VEP11827.1"/>
    <property type="molecule type" value="Genomic_DNA"/>
</dbReference>
<dbReference type="OrthoDB" id="528527at2"/>
<dbReference type="RefSeq" id="WP_144869585.1">
    <property type="nucleotide sequence ID" value="NZ_LR213874.1"/>
</dbReference>
<protein>
    <recommendedName>
        <fullName evidence="3">DUF2934 domain-containing protein</fullName>
    </recommendedName>
</protein>
<name>A0A563VKF4_9CYAN</name>